<organism evidence="2 3">
    <name type="scientific">Panagrellus redivivus</name>
    <name type="common">Microworm</name>
    <dbReference type="NCBI Taxonomy" id="6233"/>
    <lineage>
        <taxon>Eukaryota</taxon>
        <taxon>Metazoa</taxon>
        <taxon>Ecdysozoa</taxon>
        <taxon>Nematoda</taxon>
        <taxon>Chromadorea</taxon>
        <taxon>Rhabditida</taxon>
        <taxon>Tylenchina</taxon>
        <taxon>Panagrolaimomorpha</taxon>
        <taxon>Panagrolaimoidea</taxon>
        <taxon>Panagrolaimidae</taxon>
        <taxon>Panagrellus</taxon>
    </lineage>
</organism>
<feature type="region of interest" description="Disordered" evidence="1">
    <location>
        <begin position="1"/>
        <end position="48"/>
    </location>
</feature>
<evidence type="ECO:0000313" key="2">
    <source>
        <dbReference type="Proteomes" id="UP000492821"/>
    </source>
</evidence>
<proteinExistence type="predicted"/>
<protein>
    <submittedName>
        <fullName evidence="3">Uncharacterized protein</fullName>
    </submittedName>
</protein>
<evidence type="ECO:0000313" key="3">
    <source>
        <dbReference type="WBParaSite" id="Pan_g7890.t1"/>
    </source>
</evidence>
<feature type="compositionally biased region" description="Low complexity" evidence="1">
    <location>
        <begin position="68"/>
        <end position="77"/>
    </location>
</feature>
<reference evidence="2" key="1">
    <citation type="journal article" date="2013" name="Genetics">
        <title>The draft genome and transcriptome of Panagrellus redivivus are shaped by the harsh demands of a free-living lifestyle.</title>
        <authorList>
            <person name="Srinivasan J."/>
            <person name="Dillman A.R."/>
            <person name="Macchietto M.G."/>
            <person name="Heikkinen L."/>
            <person name="Lakso M."/>
            <person name="Fracchia K.M."/>
            <person name="Antoshechkin I."/>
            <person name="Mortazavi A."/>
            <person name="Wong G."/>
            <person name="Sternberg P.W."/>
        </authorList>
    </citation>
    <scope>NUCLEOTIDE SEQUENCE [LARGE SCALE GENOMIC DNA]</scope>
    <source>
        <strain evidence="2">MT8872</strain>
    </source>
</reference>
<dbReference type="Proteomes" id="UP000492821">
    <property type="component" value="Unassembled WGS sequence"/>
</dbReference>
<accession>A0A7E4W7J1</accession>
<feature type="region of interest" description="Disordered" evidence="1">
    <location>
        <begin position="65"/>
        <end position="95"/>
    </location>
</feature>
<name>A0A7E4W7J1_PANRE</name>
<reference evidence="3" key="2">
    <citation type="submission" date="2020-10" db="UniProtKB">
        <authorList>
            <consortium name="WormBaseParasite"/>
        </authorList>
    </citation>
    <scope>IDENTIFICATION</scope>
</reference>
<feature type="compositionally biased region" description="Low complexity" evidence="1">
    <location>
        <begin position="305"/>
        <end position="341"/>
    </location>
</feature>
<feature type="region of interest" description="Disordered" evidence="1">
    <location>
        <begin position="305"/>
        <end position="354"/>
    </location>
</feature>
<feature type="compositionally biased region" description="Polar residues" evidence="1">
    <location>
        <begin position="34"/>
        <end position="47"/>
    </location>
</feature>
<feature type="region of interest" description="Disordered" evidence="1">
    <location>
        <begin position="179"/>
        <end position="207"/>
    </location>
</feature>
<dbReference type="WBParaSite" id="Pan_g7890.t1">
    <property type="protein sequence ID" value="Pan_g7890.t1"/>
    <property type="gene ID" value="Pan_g7890"/>
</dbReference>
<sequence length="354" mass="38517">MSSKQFRRGSKELIGFNPQHVPPNPNPNKQQSPMTDTSEPCSSTDSVHSFCDQIQGMDISSLVTAVETTPRTNNRGTNTRRDDFSESGTGGTQTVPLELRSAGAPLFDYRHPDLINAFEENSDTPHSVGSTTFHPTRIVHTVRMHGKLPSFEKHSERIVPNPWRRYGVRAKLSAIGGWANQRKHSASREVKQNGPCPRAPNTPQMGLHRDVNPPDGRLPIHFDIPNRTVPGNIAAMQLAVQLADRVEASWRNEPWFDKKYSHMDTIADTLYLAQEAEKRAASKARTSTNSTASCGTAISGYFTTSSGSTGSCSGTSTMGSTSMSGSGTTMTSSSGSGMNTTASNVSSKRMTRRK</sequence>
<keyword evidence="2" id="KW-1185">Reference proteome</keyword>
<dbReference type="AlphaFoldDB" id="A0A7E4W7J1"/>
<evidence type="ECO:0000256" key="1">
    <source>
        <dbReference type="SAM" id="MobiDB-lite"/>
    </source>
</evidence>